<dbReference type="InterPro" id="IPR011011">
    <property type="entry name" value="Znf_FYVE_PHD"/>
</dbReference>
<evidence type="ECO:0000256" key="3">
    <source>
        <dbReference type="ARBA" id="ARBA00022679"/>
    </source>
</evidence>
<feature type="region of interest" description="Disordered" evidence="10">
    <location>
        <begin position="494"/>
        <end position="520"/>
    </location>
</feature>
<keyword evidence="5 9" id="KW-0863">Zinc-finger</keyword>
<comment type="subcellular location">
    <subcellularLocation>
        <location evidence="1">Nucleus</location>
    </subcellularLocation>
</comment>
<evidence type="ECO:0000256" key="9">
    <source>
        <dbReference type="PROSITE-ProRule" id="PRU00175"/>
    </source>
</evidence>
<evidence type="ECO:0000256" key="10">
    <source>
        <dbReference type="SAM" id="MobiDB-lite"/>
    </source>
</evidence>
<reference evidence="13" key="1">
    <citation type="submission" date="2021-12" db="EMBL/GenBank/DDBJ databases">
        <authorList>
            <person name="King R."/>
        </authorList>
    </citation>
    <scope>NUCLEOTIDE SEQUENCE</scope>
</reference>
<keyword evidence="8" id="KW-0539">Nucleus</keyword>
<dbReference type="InterPro" id="IPR042013">
    <property type="entry name" value="PHF7/G2E3_ePHD"/>
</dbReference>
<dbReference type="AlphaFoldDB" id="A0A9N9R6E7"/>
<feature type="domain" description="PHD-type" evidence="12">
    <location>
        <begin position="21"/>
        <end position="136"/>
    </location>
</feature>
<dbReference type="InterPro" id="IPR051188">
    <property type="entry name" value="PHD-type_Zinc_Finger"/>
</dbReference>
<dbReference type="Gene3D" id="3.30.40.10">
    <property type="entry name" value="Zinc/RING finger domain, C3HC4 (zinc finger)"/>
    <property type="match status" value="3"/>
</dbReference>
<dbReference type="EMBL" id="OU893353">
    <property type="protein sequence ID" value="CAG9790473.1"/>
    <property type="molecule type" value="Genomic_DNA"/>
</dbReference>
<dbReference type="InterPro" id="IPR059102">
    <property type="entry name" value="PHD_PHF7/G2E3-like"/>
</dbReference>
<dbReference type="CDD" id="cd16448">
    <property type="entry name" value="RING-H2"/>
    <property type="match status" value="1"/>
</dbReference>
<feature type="domain" description="RING-type" evidence="11">
    <location>
        <begin position="186"/>
        <end position="236"/>
    </location>
</feature>
<evidence type="ECO:0000256" key="1">
    <source>
        <dbReference type="ARBA" id="ARBA00004123"/>
    </source>
</evidence>
<keyword evidence="4" id="KW-0479">Metal-binding</keyword>
<reference evidence="13" key="2">
    <citation type="submission" date="2022-10" db="EMBL/GenBank/DDBJ databases">
        <authorList>
            <consortium name="ENA_rothamsted_submissions"/>
            <consortium name="culmorum"/>
            <person name="King R."/>
        </authorList>
    </citation>
    <scope>NUCLEOTIDE SEQUENCE</scope>
</reference>
<dbReference type="InterPro" id="IPR034732">
    <property type="entry name" value="EPHD"/>
</dbReference>
<keyword evidence="6" id="KW-0833">Ubl conjugation pathway</keyword>
<evidence type="ECO:0000256" key="7">
    <source>
        <dbReference type="ARBA" id="ARBA00022833"/>
    </source>
</evidence>
<evidence type="ECO:0000256" key="5">
    <source>
        <dbReference type="ARBA" id="ARBA00022771"/>
    </source>
</evidence>
<dbReference type="GO" id="GO:0005634">
    <property type="term" value="C:nucleus"/>
    <property type="evidence" value="ECO:0007669"/>
    <property type="project" value="TreeGrafter"/>
</dbReference>
<dbReference type="SUPFAM" id="SSF57903">
    <property type="entry name" value="FYVE/PHD zinc finger"/>
    <property type="match status" value="1"/>
</dbReference>
<dbReference type="OrthoDB" id="512616at2759"/>
<protein>
    <recommendedName>
        <fullName evidence="15">G2/M phase-specific E3 ubiquitin-protein ligase</fullName>
    </recommendedName>
</protein>
<evidence type="ECO:0000313" key="14">
    <source>
        <dbReference type="Proteomes" id="UP001153714"/>
    </source>
</evidence>
<dbReference type="InterPro" id="IPR001841">
    <property type="entry name" value="Znf_RING"/>
</dbReference>
<gene>
    <name evidence="13" type="ORF">DIATSA_LOCUS8139</name>
</gene>
<evidence type="ECO:0000256" key="8">
    <source>
        <dbReference type="ARBA" id="ARBA00023242"/>
    </source>
</evidence>
<keyword evidence="3" id="KW-0808">Transferase</keyword>
<proteinExistence type="predicted"/>
<sequence length="833" mass="95434">MAKKGVKNKHKLSARLVTENRIPCVFCQREVDDETTYGKLYAIGDIQCHYFCVLLSCCLIQKGKDEEGLFGFLYKDILAEVERSKKHKCSYCNKDGATLGCSISQCRKQFHLPCGREKNAVSLFYGNYKSFCQGHAPKQKIPDVIMSKAKVRMQEKKKALKCPKVNEKEIENTNNISESLKSECVCVICYEEVDAFPTLQTFWPPCCARDAWFHRSCIQRMVLSAGMHYLKCPLCNDKDNFYKSVLEQGYYVPDRDAAWELEQNAFAEIYERPLACTVEVCNCPLGRNHDSESGIWDIRVCVLCGSGGAHAGCGGGATYLCPICTPLAPEDIDKLAAQLETVIVGEQTDAQNSRAGPIMPSRMSLRRTKQRMAYSASTSSHHHNVVNIKTEIPENITNTIISREELNLKTPRKSIMKSESVEQMKSIENLLSPRKLLETKLAEKNLCGDTENALDESLLERLKEKVGKPRPLSKKKKIVDDILEDILNNINKEKRKTKEPVKEWNSPKKENNDEQTNENQQQCIEDLIKEEVIEESIELEETEGNVTEEKEETIEIDDSSNSTFVLPSEFIADHNSDESAQYFETPKKTKTVDIQKDSSMEIFKNNDVINIDLVQIENVENDTKLPDINLKTPEKNKNFILKFSPKMKPNNDQTDIDIESFKSQYLNEVDRDFKCNFNHKHESSNVSPKLRTAIGFAVDAAEENRKRKLKSKKSLSKRRKKAEMVVEYETAKDRKLKKRKKSKTKLSITNNKMKVKISLKKEKFRLKIMQSQQPKNLKQYILKYSVDSSKELIEKPEKDVTPIKRKYVKTEKSPDNFKQMSIDSFFKPKPSNN</sequence>
<accession>A0A9N9R6E7</accession>
<feature type="region of interest" description="Disordered" evidence="10">
    <location>
        <begin position="811"/>
        <end position="833"/>
    </location>
</feature>
<evidence type="ECO:0000259" key="11">
    <source>
        <dbReference type="PROSITE" id="PS50089"/>
    </source>
</evidence>
<comment type="pathway">
    <text evidence="2">Protein modification; protein ubiquitination.</text>
</comment>
<dbReference type="Pfam" id="PF26054">
    <property type="entry name" value="PHD_G2E3"/>
    <property type="match status" value="1"/>
</dbReference>
<dbReference type="PROSITE" id="PS50089">
    <property type="entry name" value="ZF_RING_2"/>
    <property type="match status" value="1"/>
</dbReference>
<keyword evidence="7" id="KW-0862">Zinc</keyword>
<evidence type="ECO:0000256" key="6">
    <source>
        <dbReference type="ARBA" id="ARBA00022786"/>
    </source>
</evidence>
<dbReference type="PANTHER" id="PTHR12420:SF42">
    <property type="entry name" value="G2_M PHASE-SPECIFIC E3 UBIQUITIN-PROTEIN LIGASE"/>
    <property type="match status" value="1"/>
</dbReference>
<dbReference type="GO" id="GO:0008270">
    <property type="term" value="F:zinc ion binding"/>
    <property type="evidence" value="ECO:0007669"/>
    <property type="project" value="UniProtKB-KW"/>
</dbReference>
<evidence type="ECO:0000313" key="13">
    <source>
        <dbReference type="EMBL" id="CAG9790473.1"/>
    </source>
</evidence>
<evidence type="ECO:0000259" key="12">
    <source>
        <dbReference type="PROSITE" id="PS51805"/>
    </source>
</evidence>
<dbReference type="PANTHER" id="PTHR12420">
    <property type="entry name" value="PHD FINGER PROTEIN"/>
    <property type="match status" value="1"/>
</dbReference>
<evidence type="ECO:0000256" key="2">
    <source>
        <dbReference type="ARBA" id="ARBA00004906"/>
    </source>
</evidence>
<dbReference type="InterPro" id="IPR013083">
    <property type="entry name" value="Znf_RING/FYVE/PHD"/>
</dbReference>
<feature type="compositionally biased region" description="Basic and acidic residues" evidence="10">
    <location>
        <begin position="496"/>
        <end position="512"/>
    </location>
</feature>
<dbReference type="CDD" id="cd15669">
    <property type="entry name" value="ePHD_PHF7_G2E3_like"/>
    <property type="match status" value="1"/>
</dbReference>
<organism evidence="13 14">
    <name type="scientific">Diatraea saccharalis</name>
    <name type="common">sugarcane borer</name>
    <dbReference type="NCBI Taxonomy" id="40085"/>
    <lineage>
        <taxon>Eukaryota</taxon>
        <taxon>Metazoa</taxon>
        <taxon>Ecdysozoa</taxon>
        <taxon>Arthropoda</taxon>
        <taxon>Hexapoda</taxon>
        <taxon>Insecta</taxon>
        <taxon>Pterygota</taxon>
        <taxon>Neoptera</taxon>
        <taxon>Endopterygota</taxon>
        <taxon>Lepidoptera</taxon>
        <taxon>Glossata</taxon>
        <taxon>Ditrysia</taxon>
        <taxon>Pyraloidea</taxon>
        <taxon>Crambidae</taxon>
        <taxon>Crambinae</taxon>
        <taxon>Diatraea</taxon>
    </lineage>
</organism>
<dbReference type="Pfam" id="PF13771">
    <property type="entry name" value="zf-HC5HC2H"/>
    <property type="match status" value="1"/>
</dbReference>
<dbReference type="PROSITE" id="PS51805">
    <property type="entry name" value="EPHD"/>
    <property type="match status" value="1"/>
</dbReference>
<keyword evidence="14" id="KW-1185">Reference proteome</keyword>
<dbReference type="Proteomes" id="UP001153714">
    <property type="component" value="Chromosome 22"/>
</dbReference>
<evidence type="ECO:0000256" key="4">
    <source>
        <dbReference type="ARBA" id="ARBA00022723"/>
    </source>
</evidence>
<name>A0A9N9R6E7_9NEOP</name>
<evidence type="ECO:0008006" key="15">
    <source>
        <dbReference type="Google" id="ProtNLM"/>
    </source>
</evidence>